<dbReference type="AlphaFoldDB" id="A0A0S4J4L4"/>
<evidence type="ECO:0000313" key="4">
    <source>
        <dbReference type="Proteomes" id="UP000051952"/>
    </source>
</evidence>
<keyword evidence="4" id="KW-1185">Reference proteome</keyword>
<proteinExistence type="predicted"/>
<evidence type="ECO:0000256" key="2">
    <source>
        <dbReference type="SAM" id="MobiDB-lite"/>
    </source>
</evidence>
<evidence type="ECO:0000313" key="3">
    <source>
        <dbReference type="EMBL" id="CUG77226.1"/>
    </source>
</evidence>
<name>A0A0S4J4L4_BODSA</name>
<dbReference type="Proteomes" id="UP000051952">
    <property type="component" value="Unassembled WGS sequence"/>
</dbReference>
<protein>
    <submittedName>
        <fullName evidence="3">Uncharacterized protein</fullName>
    </submittedName>
</protein>
<sequence length="572" mass="63108">MEFKKPSTTAVTSSSSLPTSSLTLPAGVLERLPFLQDERCVFFDFGLMLFPPPSHNTMSRALPTNQMTSEPIVTVITDKHLVIATFPRATRAPRVIPHEHVCGVSKEGDDRIRIHLAAGDGGDLHVVLGKSDTFVVFLVDLQDRAMGRSMHFVQTQQRTGGGGDAAVEPQAHSAASHIPLMSQQNHQQRAAANLGGVGGNAVGLTASALHAAEAALEHNEAYLGAIRFGRASQRTTRPPAEIDEGSDASSVGTIDHLVDDTNDGPEAVDFPLVSVDSTSLHRRLFYFFQQYDRSKLPYIEQMIAHHRGAEKQLLTELQEQYGPEPNKARWECRDQIAHQRRLKDQLTAQLKRAKDELLLLSKEEVFLDASRKRVDDFTQEFVQRLRNRYLRFRPSGDPLPAVTTPSSLDGLELLCVKRLLPLANRYDHQQEGRQQQLNNSGGLASSREAAASTSSGRDPLAGHVVETVAYWVAPAVFFSFVKDQAERAHGAALPPICVVERSPAINPDGTPKSTTKQQNSNSTFWCNWSFLAGWALEFGAHSVAIIENKASPHDPPMVKYVSSKMFWREATF</sequence>
<evidence type="ECO:0000256" key="1">
    <source>
        <dbReference type="SAM" id="Coils"/>
    </source>
</evidence>
<feature type="region of interest" description="Disordered" evidence="2">
    <location>
        <begin position="234"/>
        <end position="253"/>
    </location>
</feature>
<dbReference type="EMBL" id="CYKH01001005">
    <property type="protein sequence ID" value="CUG77226.1"/>
    <property type="molecule type" value="Genomic_DNA"/>
</dbReference>
<organism evidence="3 4">
    <name type="scientific">Bodo saltans</name>
    <name type="common">Flagellated protozoan</name>
    <dbReference type="NCBI Taxonomy" id="75058"/>
    <lineage>
        <taxon>Eukaryota</taxon>
        <taxon>Discoba</taxon>
        <taxon>Euglenozoa</taxon>
        <taxon>Kinetoplastea</taxon>
        <taxon>Metakinetoplastina</taxon>
        <taxon>Eubodonida</taxon>
        <taxon>Bodonidae</taxon>
        <taxon>Bodo</taxon>
    </lineage>
</organism>
<feature type="compositionally biased region" description="Low complexity" evidence="2">
    <location>
        <begin position="444"/>
        <end position="455"/>
    </location>
</feature>
<feature type="region of interest" description="Disordered" evidence="2">
    <location>
        <begin position="429"/>
        <end position="457"/>
    </location>
</feature>
<feature type="compositionally biased region" description="Polar residues" evidence="2">
    <location>
        <begin position="432"/>
        <end position="443"/>
    </location>
</feature>
<keyword evidence="1" id="KW-0175">Coiled coil</keyword>
<feature type="region of interest" description="Disordered" evidence="2">
    <location>
        <begin position="1"/>
        <end position="20"/>
    </location>
</feature>
<dbReference type="VEuPathDB" id="TriTrypDB:BSAL_85375"/>
<feature type="coiled-coil region" evidence="1">
    <location>
        <begin position="336"/>
        <end position="363"/>
    </location>
</feature>
<reference evidence="4" key="1">
    <citation type="submission" date="2015-09" db="EMBL/GenBank/DDBJ databases">
        <authorList>
            <consortium name="Pathogen Informatics"/>
        </authorList>
    </citation>
    <scope>NUCLEOTIDE SEQUENCE [LARGE SCALE GENOMIC DNA]</scope>
    <source>
        <strain evidence="4">Lake Konstanz</strain>
    </source>
</reference>
<accession>A0A0S4J4L4</accession>
<gene>
    <name evidence="3" type="ORF">BSAL_85375</name>
</gene>